<sequence>MGVAALGAVLSALEARQHTSPKRLAAFGLLAASLCVAAIYMLSMPFVHQQLTFAPVGTAWEFPALAVAVILAVGVFLMVRMTILQRVPNANEAAIRLLTQTKSWNEAKGLSAQAFSVATKEGSAISGFSVSMWLGLPKTQEVLGNAGGDAKPIRVPLFLRGVPRLWSVPDPAGGYRSVPLVKAPAIYLVLNRTGSPHLEVEFNHMEMDTTPLGPTALDDAATATTTSSETVSSTCSVQDRYTAVCKLFDRNGTELEDKALLTLGPAGSSQELHHMCVVFSEVYRANVVSNKKEFFTEVRVYVDGKSEDVAYFRGQMRQASSLITLLPPQLATSSGLPKYGDLMAGARVSDVRYYAYPVPAGRVSSLYTDGPVVEAKK</sequence>
<keyword evidence="1" id="KW-0472">Membrane</keyword>
<keyword evidence="3" id="KW-1185">Reference proteome</keyword>
<protein>
    <submittedName>
        <fullName evidence="2">Uncharacterized protein</fullName>
    </submittedName>
</protein>
<accession>A0A835SMK8</accession>
<keyword evidence="1" id="KW-1133">Transmembrane helix</keyword>
<evidence type="ECO:0000313" key="2">
    <source>
        <dbReference type="EMBL" id="KAG2425014.1"/>
    </source>
</evidence>
<dbReference type="AlphaFoldDB" id="A0A835SMK8"/>
<dbReference type="Proteomes" id="UP000650467">
    <property type="component" value="Unassembled WGS sequence"/>
</dbReference>
<name>A0A835SMK8_CHLIN</name>
<proteinExistence type="predicted"/>
<evidence type="ECO:0000313" key="3">
    <source>
        <dbReference type="Proteomes" id="UP000650467"/>
    </source>
</evidence>
<feature type="transmembrane region" description="Helical" evidence="1">
    <location>
        <begin position="59"/>
        <end position="79"/>
    </location>
</feature>
<evidence type="ECO:0000256" key="1">
    <source>
        <dbReference type="SAM" id="Phobius"/>
    </source>
</evidence>
<organism evidence="2 3">
    <name type="scientific">Chlamydomonas incerta</name>
    <dbReference type="NCBI Taxonomy" id="51695"/>
    <lineage>
        <taxon>Eukaryota</taxon>
        <taxon>Viridiplantae</taxon>
        <taxon>Chlorophyta</taxon>
        <taxon>core chlorophytes</taxon>
        <taxon>Chlorophyceae</taxon>
        <taxon>CS clade</taxon>
        <taxon>Chlamydomonadales</taxon>
        <taxon>Chlamydomonadaceae</taxon>
        <taxon>Chlamydomonas</taxon>
    </lineage>
</organism>
<feature type="transmembrane region" description="Helical" evidence="1">
    <location>
        <begin position="25"/>
        <end position="47"/>
    </location>
</feature>
<reference evidence="2" key="1">
    <citation type="journal article" date="2020" name="bioRxiv">
        <title>Comparative genomics of Chlamydomonas.</title>
        <authorList>
            <person name="Craig R.J."/>
            <person name="Hasan A.R."/>
            <person name="Ness R.W."/>
            <person name="Keightley P.D."/>
        </authorList>
    </citation>
    <scope>NUCLEOTIDE SEQUENCE</scope>
    <source>
        <strain evidence="2">SAG 7.73</strain>
    </source>
</reference>
<dbReference type="EMBL" id="JAEHOC010000060">
    <property type="protein sequence ID" value="KAG2425014.1"/>
    <property type="molecule type" value="Genomic_DNA"/>
</dbReference>
<comment type="caution">
    <text evidence="2">The sequence shown here is derived from an EMBL/GenBank/DDBJ whole genome shotgun (WGS) entry which is preliminary data.</text>
</comment>
<keyword evidence="1" id="KW-0812">Transmembrane</keyword>
<gene>
    <name evidence="2" type="ORF">HXX76_014172</name>
</gene>